<sequence>MNKPLIALIIATAVTAGFASLPAGQAHAATSDAVIVSGVNLRAQPSVSARSYGLLKAGETITILSQANSYWYQVRDSQGRTGYVSANNKYIQSSSGMNGGSTAGNNSSSSGSRSAVTDVNSMSSRIIRAGKAYLGTPYEFGSDRSNTRTFDCSDFVKQAFQDGAGITLPSDSRSQGAYVRSLGHTTTNWRNLQPGDVMFFMAYKGTSASAYPSDTSGQPIAHVGIYLGNGQILHTYSKDSGGVRIDQIAGKHWESRFIFGGSAIS</sequence>
<feature type="domain" description="NlpC/P60" evidence="7">
    <location>
        <begin position="120"/>
        <end position="264"/>
    </location>
</feature>
<evidence type="ECO:0000313" key="9">
    <source>
        <dbReference type="Proteomes" id="UP000693672"/>
    </source>
</evidence>
<dbReference type="AlphaFoldDB" id="A0A916K5Q5"/>
<feature type="chain" id="PRO_5037689123" description="Hydrolase Nlp/P60" evidence="5">
    <location>
        <begin position="29"/>
        <end position="265"/>
    </location>
</feature>
<dbReference type="EMBL" id="CAJVAS010000016">
    <property type="protein sequence ID" value="CAG7635351.1"/>
    <property type="molecule type" value="Genomic_DNA"/>
</dbReference>
<dbReference type="Pfam" id="PF00877">
    <property type="entry name" value="NLPC_P60"/>
    <property type="match status" value="1"/>
</dbReference>
<evidence type="ECO:0000256" key="3">
    <source>
        <dbReference type="ARBA" id="ARBA00022807"/>
    </source>
</evidence>
<dbReference type="PANTHER" id="PTHR47053:SF1">
    <property type="entry name" value="MUREIN DD-ENDOPEPTIDASE MEPH-RELATED"/>
    <property type="match status" value="1"/>
</dbReference>
<dbReference type="RefSeq" id="WP_246627507.1">
    <property type="nucleotide sequence ID" value="NZ_CAJVAS010000016.1"/>
</dbReference>
<evidence type="ECO:0000259" key="7">
    <source>
        <dbReference type="PROSITE" id="PS51935"/>
    </source>
</evidence>
<dbReference type="InterPro" id="IPR000064">
    <property type="entry name" value="NLP_P60_dom"/>
</dbReference>
<dbReference type="PROSITE" id="PS51935">
    <property type="entry name" value="NLPC_P60"/>
    <property type="match status" value="1"/>
</dbReference>
<reference evidence="8" key="1">
    <citation type="submission" date="2021-06" db="EMBL/GenBank/DDBJ databases">
        <authorList>
            <person name="Criscuolo A."/>
        </authorList>
    </citation>
    <scope>NUCLEOTIDE SEQUENCE</scope>
    <source>
        <strain evidence="8">CIP111600</strain>
    </source>
</reference>
<organism evidence="8 9">
    <name type="scientific">Paenibacillus solanacearum</name>
    <dbReference type="NCBI Taxonomy" id="2048548"/>
    <lineage>
        <taxon>Bacteria</taxon>
        <taxon>Bacillati</taxon>
        <taxon>Bacillota</taxon>
        <taxon>Bacilli</taxon>
        <taxon>Bacillales</taxon>
        <taxon>Paenibacillaceae</taxon>
        <taxon>Paenibacillus</taxon>
    </lineage>
</organism>
<accession>A0A916K5Q5</accession>
<evidence type="ECO:0000313" key="8">
    <source>
        <dbReference type="EMBL" id="CAG7635351.1"/>
    </source>
</evidence>
<feature type="region of interest" description="Disordered" evidence="4">
    <location>
        <begin position="94"/>
        <end position="116"/>
    </location>
</feature>
<keyword evidence="2" id="KW-0378">Hydrolase</keyword>
<dbReference type="InterPro" id="IPR003646">
    <property type="entry name" value="SH3-like_bac-type"/>
</dbReference>
<evidence type="ECO:0008006" key="10">
    <source>
        <dbReference type="Google" id="ProtNLM"/>
    </source>
</evidence>
<dbReference type="GO" id="GO:0006508">
    <property type="term" value="P:proteolysis"/>
    <property type="evidence" value="ECO:0007669"/>
    <property type="project" value="UniProtKB-KW"/>
</dbReference>
<dbReference type="Proteomes" id="UP000693672">
    <property type="component" value="Unassembled WGS sequence"/>
</dbReference>
<feature type="compositionally biased region" description="Low complexity" evidence="4">
    <location>
        <begin position="103"/>
        <end position="114"/>
    </location>
</feature>
<gene>
    <name evidence="8" type="ORF">PAESOLCIP111_03654</name>
</gene>
<comment type="caution">
    <text evidence="8">The sequence shown here is derived from an EMBL/GenBank/DDBJ whole genome shotgun (WGS) entry which is preliminary data.</text>
</comment>
<dbReference type="PROSITE" id="PS51781">
    <property type="entry name" value="SH3B"/>
    <property type="match status" value="1"/>
</dbReference>
<dbReference type="PANTHER" id="PTHR47053">
    <property type="entry name" value="MUREIN DD-ENDOPEPTIDASE MEPH-RELATED"/>
    <property type="match status" value="1"/>
</dbReference>
<evidence type="ECO:0000259" key="6">
    <source>
        <dbReference type="PROSITE" id="PS51781"/>
    </source>
</evidence>
<keyword evidence="1" id="KW-0645">Protease</keyword>
<dbReference type="GO" id="GO:0008234">
    <property type="term" value="F:cysteine-type peptidase activity"/>
    <property type="evidence" value="ECO:0007669"/>
    <property type="project" value="UniProtKB-KW"/>
</dbReference>
<evidence type="ECO:0000256" key="2">
    <source>
        <dbReference type="ARBA" id="ARBA00022801"/>
    </source>
</evidence>
<evidence type="ECO:0000256" key="5">
    <source>
        <dbReference type="SAM" id="SignalP"/>
    </source>
</evidence>
<dbReference type="SMART" id="SM00287">
    <property type="entry name" value="SH3b"/>
    <property type="match status" value="1"/>
</dbReference>
<evidence type="ECO:0000256" key="1">
    <source>
        <dbReference type="ARBA" id="ARBA00022670"/>
    </source>
</evidence>
<proteinExistence type="predicted"/>
<keyword evidence="9" id="KW-1185">Reference proteome</keyword>
<evidence type="ECO:0000256" key="4">
    <source>
        <dbReference type="SAM" id="MobiDB-lite"/>
    </source>
</evidence>
<feature type="signal peptide" evidence="5">
    <location>
        <begin position="1"/>
        <end position="28"/>
    </location>
</feature>
<dbReference type="CDD" id="cd00174">
    <property type="entry name" value="SH3"/>
    <property type="match status" value="1"/>
</dbReference>
<keyword evidence="5" id="KW-0732">Signal</keyword>
<keyword evidence="3" id="KW-0788">Thiol protease</keyword>
<dbReference type="InterPro" id="IPR051202">
    <property type="entry name" value="Peptidase_C40"/>
</dbReference>
<feature type="domain" description="SH3b" evidence="6">
    <location>
        <begin position="29"/>
        <end position="95"/>
    </location>
</feature>
<protein>
    <recommendedName>
        <fullName evidence="10">Hydrolase Nlp/P60</fullName>
    </recommendedName>
</protein>
<dbReference type="Pfam" id="PF08239">
    <property type="entry name" value="SH3_3"/>
    <property type="match status" value="1"/>
</dbReference>
<name>A0A916K5Q5_9BACL</name>